<dbReference type="GO" id="GO:0009288">
    <property type="term" value="C:bacterial-type flagellum"/>
    <property type="evidence" value="ECO:0007669"/>
    <property type="project" value="UniProtKB-SubCell"/>
</dbReference>
<dbReference type="PANTHER" id="PTHR42792:SF2">
    <property type="entry name" value="FLAGELLIN"/>
    <property type="match status" value="1"/>
</dbReference>
<dbReference type="OrthoDB" id="9796789at2"/>
<evidence type="ECO:0000259" key="7">
    <source>
        <dbReference type="Pfam" id="PF00700"/>
    </source>
</evidence>
<keyword evidence="5" id="KW-0175">Coiled coil</keyword>
<keyword evidence="8" id="KW-0966">Cell projection</keyword>
<accession>A0A3E0TMX6</accession>
<dbReference type="EMBL" id="QUOU01000001">
    <property type="protein sequence ID" value="REL25610.1"/>
    <property type="molecule type" value="Genomic_DNA"/>
</dbReference>
<dbReference type="Proteomes" id="UP000256478">
    <property type="component" value="Unassembled WGS sequence"/>
</dbReference>
<evidence type="ECO:0000313" key="9">
    <source>
        <dbReference type="Proteomes" id="UP000256478"/>
    </source>
</evidence>
<dbReference type="InterPro" id="IPR046358">
    <property type="entry name" value="Flagellin_C"/>
</dbReference>
<evidence type="ECO:0000256" key="2">
    <source>
        <dbReference type="ARBA" id="ARBA00022525"/>
    </source>
</evidence>
<evidence type="ECO:0000256" key="1">
    <source>
        <dbReference type="ARBA" id="ARBA00005709"/>
    </source>
</evidence>
<comment type="similarity">
    <text evidence="1 4">Belongs to the bacterial flagellin family.</text>
</comment>
<proteinExistence type="inferred from homology"/>
<dbReference type="PANTHER" id="PTHR42792">
    <property type="entry name" value="FLAGELLIN"/>
    <property type="match status" value="1"/>
</dbReference>
<protein>
    <recommendedName>
        <fullName evidence="4">Flagellin</fullName>
    </recommendedName>
</protein>
<dbReference type="Pfam" id="PF00669">
    <property type="entry name" value="Flagellin_N"/>
    <property type="match status" value="1"/>
</dbReference>
<feature type="domain" description="Flagellin C-terminal" evidence="7">
    <location>
        <begin position="380"/>
        <end position="464"/>
    </location>
</feature>
<keyword evidence="8" id="KW-0969">Cilium</keyword>
<evidence type="ECO:0000256" key="4">
    <source>
        <dbReference type="RuleBase" id="RU362073"/>
    </source>
</evidence>
<dbReference type="Gene3D" id="1.20.1330.10">
    <property type="entry name" value="f41 fragment of flagellin, N-terminal domain"/>
    <property type="match status" value="2"/>
</dbReference>
<keyword evidence="8" id="KW-0282">Flagellum</keyword>
<comment type="subcellular location">
    <subcellularLocation>
        <location evidence="4">Secreted</location>
    </subcellularLocation>
    <subcellularLocation>
        <location evidence="4">Bacterial flagellum</location>
    </subcellularLocation>
</comment>
<evidence type="ECO:0000259" key="6">
    <source>
        <dbReference type="Pfam" id="PF00669"/>
    </source>
</evidence>
<sequence length="466" mass="48951">MFVNTNTSALNAINQLNINANRLEKSYEALSSGKRINSAADDAAGLQISVRLTAQSNALSRIDQNINDGISYAQVAEGALAEVSSMAQRMYQLAVQAANGSLTSTDKQALDVEFQGLKREIDRIANNTEIFGIYPLLGGNNVPSLGDIFPISGGTGTFSSGIRSFAAIPAGSNNVSLTLDSQGLDDDIQIFTQDGRHLVGTDLNDNSWQNNADNIPISTPQDVENNLLTPQNGFPPGASYDASNLNSGGPVYSPTAANSTSYNGMTISFGGDGDRTSPSDGNNDGINMGNTLIEAVHIDTTTEPLYVAVVGSGSFDLTVNYTNLGNTTNNNEPFKVFVATTPDGSNDDFIDIEKTASTSVDLGIAPLTIGSASGAQTAISALQNALNTIGGYRSEYGASINVLASAARTTMNSHENIVAARSRIQDTDYASETAKLAREQVLQQASQSILSQANIQPELALSLLNQ</sequence>
<feature type="domain" description="Flagellin N-terminal" evidence="6">
    <location>
        <begin position="3"/>
        <end position="134"/>
    </location>
</feature>
<dbReference type="GO" id="GO:0005198">
    <property type="term" value="F:structural molecule activity"/>
    <property type="evidence" value="ECO:0007669"/>
    <property type="project" value="UniProtKB-UniRule"/>
</dbReference>
<feature type="coiled-coil region" evidence="5">
    <location>
        <begin position="6"/>
        <end position="33"/>
    </location>
</feature>
<evidence type="ECO:0000313" key="8">
    <source>
        <dbReference type="EMBL" id="REL25610.1"/>
    </source>
</evidence>
<evidence type="ECO:0000256" key="3">
    <source>
        <dbReference type="ARBA" id="ARBA00023143"/>
    </source>
</evidence>
<dbReference type="InterPro" id="IPR001029">
    <property type="entry name" value="Flagellin_N"/>
</dbReference>
<dbReference type="GO" id="GO:0005576">
    <property type="term" value="C:extracellular region"/>
    <property type="evidence" value="ECO:0007669"/>
    <property type="project" value="UniProtKB-SubCell"/>
</dbReference>
<organism evidence="8 9">
    <name type="scientific">Thalassotalea euphylliae</name>
    <dbReference type="NCBI Taxonomy" id="1655234"/>
    <lineage>
        <taxon>Bacteria</taxon>
        <taxon>Pseudomonadati</taxon>
        <taxon>Pseudomonadota</taxon>
        <taxon>Gammaproteobacteria</taxon>
        <taxon>Alteromonadales</taxon>
        <taxon>Colwelliaceae</taxon>
        <taxon>Thalassotalea</taxon>
    </lineage>
</organism>
<keyword evidence="3 4" id="KW-0975">Bacterial flagellum</keyword>
<dbReference type="PRINTS" id="PR00207">
    <property type="entry name" value="FLAGELLIN"/>
</dbReference>
<dbReference type="AlphaFoldDB" id="A0A3E0TMX6"/>
<evidence type="ECO:0000256" key="5">
    <source>
        <dbReference type="SAM" id="Coils"/>
    </source>
</evidence>
<comment type="caution">
    <text evidence="8">The sequence shown here is derived from an EMBL/GenBank/DDBJ whole genome shotgun (WGS) entry which is preliminary data.</text>
</comment>
<gene>
    <name evidence="8" type="ORF">DXX93_02950</name>
</gene>
<name>A0A3E0TMX6_9GAMM</name>
<reference evidence="8 9" key="1">
    <citation type="submission" date="2018-08" db="EMBL/GenBank/DDBJ databases">
        <title>Thalassotalea euphylliae genome.</title>
        <authorList>
            <person name="Summers S."/>
            <person name="Rice S.A."/>
            <person name="Freckelton M.L."/>
            <person name="Nedved B.T."/>
            <person name="Hadfield M.G."/>
        </authorList>
    </citation>
    <scope>NUCLEOTIDE SEQUENCE [LARGE SCALE GENOMIC DNA]</scope>
    <source>
        <strain evidence="8 9">H1</strain>
    </source>
</reference>
<dbReference type="Pfam" id="PF00700">
    <property type="entry name" value="Flagellin_C"/>
    <property type="match status" value="1"/>
</dbReference>
<dbReference type="SUPFAM" id="SSF64518">
    <property type="entry name" value="Phase 1 flagellin"/>
    <property type="match status" value="1"/>
</dbReference>
<dbReference type="RefSeq" id="WP_116006740.1">
    <property type="nucleotide sequence ID" value="NZ_QUOU01000001.1"/>
</dbReference>
<keyword evidence="2 4" id="KW-0964">Secreted</keyword>
<dbReference type="InterPro" id="IPR001492">
    <property type="entry name" value="Flagellin"/>
</dbReference>
<comment type="function">
    <text evidence="4">Flagellin is the subunit protein which polymerizes to form the filaments of bacterial flagella.</text>
</comment>